<accession>A0A3D8HB83</accession>
<sequence>MIMSRKSTIITVEPPSYTTSAEKLEITGVECPYCLGRGVWHEQVGYNQYADYTCGVCKGHKKIKAVITIDWVPDE</sequence>
<name>A0A3D8HB83_9BACT</name>
<dbReference type="Proteomes" id="UP000256321">
    <property type="component" value="Unassembled WGS sequence"/>
</dbReference>
<evidence type="ECO:0000313" key="2">
    <source>
        <dbReference type="Proteomes" id="UP000256321"/>
    </source>
</evidence>
<dbReference type="EMBL" id="QREV01000048">
    <property type="protein sequence ID" value="RDU48111.1"/>
    <property type="molecule type" value="Genomic_DNA"/>
</dbReference>
<dbReference type="InterPro" id="IPR036410">
    <property type="entry name" value="HSP_DnaJ_Cys-rich_dom_sf"/>
</dbReference>
<protein>
    <submittedName>
        <fullName evidence="1">Uncharacterized protein</fullName>
    </submittedName>
</protein>
<dbReference type="AlphaFoldDB" id="A0A3D8HB83"/>
<reference evidence="1 2" key="1">
    <citation type="submission" date="2018-07" db="EMBL/GenBank/DDBJ databases">
        <title>Parabacteroides acidifaciens nov. sp., isolated from human feces.</title>
        <authorList>
            <person name="Wang Y.J."/>
        </authorList>
    </citation>
    <scope>NUCLEOTIDE SEQUENCE [LARGE SCALE GENOMIC DNA]</scope>
    <source>
        <strain evidence="1 2">426-9</strain>
    </source>
</reference>
<comment type="caution">
    <text evidence="1">The sequence shown here is derived from an EMBL/GenBank/DDBJ whole genome shotgun (WGS) entry which is preliminary data.</text>
</comment>
<proteinExistence type="predicted"/>
<dbReference type="SUPFAM" id="SSF57938">
    <property type="entry name" value="DnaJ/Hsp40 cysteine-rich domain"/>
    <property type="match status" value="1"/>
</dbReference>
<evidence type="ECO:0000313" key="1">
    <source>
        <dbReference type="EMBL" id="RDU48111.1"/>
    </source>
</evidence>
<organism evidence="1 2">
    <name type="scientific">Parabacteroides acidifaciens</name>
    <dbReference type="NCBI Taxonomy" id="2290935"/>
    <lineage>
        <taxon>Bacteria</taxon>
        <taxon>Pseudomonadati</taxon>
        <taxon>Bacteroidota</taxon>
        <taxon>Bacteroidia</taxon>
        <taxon>Bacteroidales</taxon>
        <taxon>Tannerellaceae</taxon>
        <taxon>Parabacteroides</taxon>
    </lineage>
</organism>
<gene>
    <name evidence="1" type="ORF">DWU89_16210</name>
</gene>